<proteinExistence type="predicted"/>
<dbReference type="PANTHER" id="PTHR35770">
    <property type="entry name" value="U2 SMALL NUCLEAR RIBONUCLEOPROTEIN AUXILIARY FACTOR-LIKE PROTEIN"/>
    <property type="match status" value="1"/>
</dbReference>
<comment type="caution">
    <text evidence="4">The sequence shown here is derived from an EMBL/GenBank/DDBJ whole genome shotgun (WGS) entry which is preliminary data.</text>
</comment>
<feature type="region of interest" description="Disordered" evidence="3">
    <location>
        <begin position="520"/>
        <end position="572"/>
    </location>
</feature>
<keyword evidence="2" id="KW-0539">Nucleus</keyword>
<organism evidence="4 5">
    <name type="scientific">Brassica rapa subsp. trilocularis</name>
    <dbReference type="NCBI Taxonomy" id="1813537"/>
    <lineage>
        <taxon>Eukaryota</taxon>
        <taxon>Viridiplantae</taxon>
        <taxon>Streptophyta</taxon>
        <taxon>Embryophyta</taxon>
        <taxon>Tracheophyta</taxon>
        <taxon>Spermatophyta</taxon>
        <taxon>Magnoliopsida</taxon>
        <taxon>eudicotyledons</taxon>
        <taxon>Gunneridae</taxon>
        <taxon>Pentapetalae</taxon>
        <taxon>rosids</taxon>
        <taxon>malvids</taxon>
        <taxon>Brassicales</taxon>
        <taxon>Brassicaceae</taxon>
        <taxon>Brassiceae</taxon>
        <taxon>Brassica</taxon>
    </lineage>
</organism>
<dbReference type="EMBL" id="JADBGQ010000006">
    <property type="protein sequence ID" value="KAG5393996.1"/>
    <property type="molecule type" value="Genomic_DNA"/>
</dbReference>
<evidence type="ECO:0000256" key="1">
    <source>
        <dbReference type="ARBA" id="ARBA00004123"/>
    </source>
</evidence>
<accession>A0ABQ7M9H6</accession>
<name>A0ABQ7M9H6_BRACM</name>
<gene>
    <name evidence="4" type="primary">A06p037970.1_BraROA</name>
    <name evidence="4" type="ORF">IGI04_023959</name>
</gene>
<feature type="region of interest" description="Disordered" evidence="3">
    <location>
        <begin position="1"/>
        <end position="31"/>
    </location>
</feature>
<dbReference type="InterPro" id="IPR036600">
    <property type="entry name" value="PAH_sf"/>
</dbReference>
<keyword evidence="5" id="KW-1185">Reference proteome</keyword>
<dbReference type="Proteomes" id="UP000823674">
    <property type="component" value="Chromosome A06"/>
</dbReference>
<reference evidence="4 5" key="1">
    <citation type="submission" date="2021-03" db="EMBL/GenBank/DDBJ databases">
        <authorList>
            <person name="King G.J."/>
            <person name="Bancroft I."/>
            <person name="Baten A."/>
            <person name="Bloomfield J."/>
            <person name="Borpatragohain P."/>
            <person name="He Z."/>
            <person name="Irish N."/>
            <person name="Irwin J."/>
            <person name="Liu K."/>
            <person name="Mauleon R.P."/>
            <person name="Moore J."/>
            <person name="Morris R."/>
            <person name="Ostergaard L."/>
            <person name="Wang B."/>
            <person name="Wells R."/>
        </authorList>
    </citation>
    <scope>NUCLEOTIDE SEQUENCE [LARGE SCALE GENOMIC DNA]</scope>
    <source>
        <strain evidence="4">R-o-18</strain>
        <tissue evidence="4">Leaf</tissue>
    </source>
</reference>
<evidence type="ECO:0000256" key="2">
    <source>
        <dbReference type="ARBA" id="ARBA00023242"/>
    </source>
</evidence>
<dbReference type="SUPFAM" id="SSF47762">
    <property type="entry name" value="PAH2 domain"/>
    <property type="match status" value="1"/>
</dbReference>
<evidence type="ECO:0000256" key="3">
    <source>
        <dbReference type="SAM" id="MobiDB-lite"/>
    </source>
</evidence>
<protein>
    <recommendedName>
        <fullName evidence="6">Histone deacetylase interacting domain-containing protein</fullName>
    </recommendedName>
</protein>
<dbReference type="PANTHER" id="PTHR35770:SF1">
    <property type="entry name" value="U2 SMALL NUCLEAR RIBONUCLEOPROTEIN AUXILIARY FACTOR-LIKE PROTEIN"/>
    <property type="match status" value="1"/>
</dbReference>
<feature type="compositionally biased region" description="Basic residues" evidence="3">
    <location>
        <begin position="1"/>
        <end position="10"/>
    </location>
</feature>
<evidence type="ECO:0000313" key="4">
    <source>
        <dbReference type="EMBL" id="KAG5393996.1"/>
    </source>
</evidence>
<feature type="compositionally biased region" description="Basic residues" evidence="3">
    <location>
        <begin position="547"/>
        <end position="561"/>
    </location>
</feature>
<evidence type="ECO:0000313" key="5">
    <source>
        <dbReference type="Proteomes" id="UP000823674"/>
    </source>
</evidence>
<sequence>MRNSKKRPRPSTRSQGRPSRDLFYQSPTDYSDEETQGIFEFMKKLKQADDETCMFNRFCCAIECYRSGSGTYISLKNRLLSILRGHKGLLDEFHQLKSSFDSPVIRNNEKKENMQSDVGRTVGFLKKIEALGESAYRAFIGALAFPGDIEILVEQLDVILRDHTSLKEEFETFLVDSRLLERKREESVDVTPSYQIRPEAEEGSSSSGGVLNEKYYLVSPYDPEVAWQKKHQRCLNKKRNYLEDKYMKEDMLMGDIAAVIRFGKDALKLSEKPPLGFNRVLDWFCGGKDVPQEYKTHPKRAAICMLPMLQNTHEEMTRAKTSRVISVYNRASQKGRRRPSFLDMASFEGFEPVFGEVVPERSDPGSGLLRRCLFHVYASDSLHLTVHVTDFISGAWETILSVSQLDDMRDSVGIGGSWSEFLDYTVASLKSENVKLLLGDHSVSKGVESARLVSQKAKGMPRIVVTLTKMAESSASEAMATLSLELFRSFKRKQHLQGKMSTSAAANDEKDKMDSTHNQLDVMAPSTDHQQDSPAKQSAREANTIKPSKRVPAHRRTRKRGALLQDSDEEDG</sequence>
<comment type="subcellular location">
    <subcellularLocation>
        <location evidence="1">Nucleus</location>
    </subcellularLocation>
</comment>
<evidence type="ECO:0008006" key="6">
    <source>
        <dbReference type="Google" id="ProtNLM"/>
    </source>
</evidence>